<comment type="caution">
    <text evidence="1">The sequence shown here is derived from an EMBL/GenBank/DDBJ whole genome shotgun (WGS) entry which is preliminary data.</text>
</comment>
<protein>
    <submittedName>
        <fullName evidence="1">Uncharacterized protein</fullName>
    </submittedName>
</protein>
<evidence type="ECO:0000313" key="1">
    <source>
        <dbReference type="EMBL" id="GHK50757.1"/>
    </source>
</evidence>
<accession>A0A919LWU7</accession>
<dbReference type="AlphaFoldDB" id="A0A919LWU7"/>
<name>A0A919LWU7_KLEPN</name>
<gene>
    <name evidence="1" type="ORF">KPZU09_04930</name>
</gene>
<organism evidence="1 2">
    <name type="scientific">Klebsiella pneumoniae</name>
    <dbReference type="NCBI Taxonomy" id="573"/>
    <lineage>
        <taxon>Bacteria</taxon>
        <taxon>Pseudomonadati</taxon>
        <taxon>Pseudomonadota</taxon>
        <taxon>Gammaproteobacteria</taxon>
        <taxon>Enterobacterales</taxon>
        <taxon>Enterobacteriaceae</taxon>
        <taxon>Klebsiella/Raoultella group</taxon>
        <taxon>Klebsiella</taxon>
        <taxon>Klebsiella pneumoniae complex</taxon>
    </lineage>
</organism>
<proteinExistence type="predicted"/>
<dbReference type="EMBL" id="BNFF01000001">
    <property type="protein sequence ID" value="GHK50757.1"/>
    <property type="molecule type" value="Genomic_DNA"/>
</dbReference>
<dbReference type="Proteomes" id="UP000655094">
    <property type="component" value="Unassembled WGS sequence"/>
</dbReference>
<reference evidence="1" key="1">
    <citation type="submission" date="2020-10" db="EMBL/GenBank/DDBJ databases">
        <title>Genome Sequence of ESBL Producing Zambian Clinical Strains.</title>
        <authorList>
            <person name="Shawa M."/>
            <person name="Furuta Y."/>
            <person name="Simbotwe M."/>
            <person name="Mulenga E."/>
            <person name="Mubanga M."/>
            <person name="Mulenga G."/>
            <person name="Kaile C."/>
            <person name="Zorigt T."/>
            <person name="Hang'ombe B."/>
            <person name="Higashi H."/>
        </authorList>
    </citation>
    <scope>NUCLEOTIDE SEQUENCE</scope>
    <source>
        <strain evidence="1">Zam_UTH_09</strain>
    </source>
</reference>
<evidence type="ECO:0000313" key="2">
    <source>
        <dbReference type="Proteomes" id="UP000655094"/>
    </source>
</evidence>
<sequence>MHSKGFPTPLSTLDSALTLFADPFYQDGPNDMGIGWNVLASLQRVAVGFTGGAGGHSAGVFDRPFAVLRPHV</sequence>